<reference evidence="2" key="1">
    <citation type="journal article" date="2023" name="G3 (Bethesda)">
        <title>Genome assembly and association tests identify interacting loci associated with vigor, precocity, and sex in interspecific pistachio rootstocks.</title>
        <authorList>
            <person name="Palmer W."/>
            <person name="Jacygrad E."/>
            <person name="Sagayaradj S."/>
            <person name="Cavanaugh K."/>
            <person name="Han R."/>
            <person name="Bertier L."/>
            <person name="Beede B."/>
            <person name="Kafkas S."/>
            <person name="Golino D."/>
            <person name="Preece J."/>
            <person name="Michelmore R."/>
        </authorList>
    </citation>
    <scope>NUCLEOTIDE SEQUENCE [LARGE SCALE GENOMIC DNA]</scope>
</reference>
<name>A0ACC0ZLG4_9ROSI</name>
<dbReference type="EMBL" id="CM047736">
    <property type="protein sequence ID" value="KAJ0052911.1"/>
    <property type="molecule type" value="Genomic_DNA"/>
</dbReference>
<accession>A0ACC0ZLG4</accession>
<gene>
    <name evidence="1" type="ORF">Pint_00547</name>
</gene>
<dbReference type="Proteomes" id="UP001163603">
    <property type="component" value="Chromosome 1"/>
</dbReference>
<evidence type="ECO:0000313" key="1">
    <source>
        <dbReference type="EMBL" id="KAJ0052911.1"/>
    </source>
</evidence>
<comment type="caution">
    <text evidence="1">The sequence shown here is derived from an EMBL/GenBank/DDBJ whole genome shotgun (WGS) entry which is preliminary data.</text>
</comment>
<protein>
    <submittedName>
        <fullName evidence="1">Uncharacterized protein</fullName>
    </submittedName>
</protein>
<sequence>MERVKPKTEGWKEKLLSSVEFVVWQNLLKEKAIWKVNNGNSVRIMDDSWMPPRMQDIKPIVQTYQKVKGLFSLTGRSWDHHKLVEVYGAKNATKVATIPVNWNFDPEQIVWPRKSNGIYDVKTGYHQRRLFPAKITIHQHSRWLTNECGMRSGAYRHCQK</sequence>
<evidence type="ECO:0000313" key="2">
    <source>
        <dbReference type="Proteomes" id="UP001163603"/>
    </source>
</evidence>
<proteinExistence type="predicted"/>
<keyword evidence="2" id="KW-1185">Reference proteome</keyword>
<organism evidence="1 2">
    <name type="scientific">Pistacia integerrima</name>
    <dbReference type="NCBI Taxonomy" id="434235"/>
    <lineage>
        <taxon>Eukaryota</taxon>
        <taxon>Viridiplantae</taxon>
        <taxon>Streptophyta</taxon>
        <taxon>Embryophyta</taxon>
        <taxon>Tracheophyta</taxon>
        <taxon>Spermatophyta</taxon>
        <taxon>Magnoliopsida</taxon>
        <taxon>eudicotyledons</taxon>
        <taxon>Gunneridae</taxon>
        <taxon>Pentapetalae</taxon>
        <taxon>rosids</taxon>
        <taxon>malvids</taxon>
        <taxon>Sapindales</taxon>
        <taxon>Anacardiaceae</taxon>
        <taxon>Pistacia</taxon>
    </lineage>
</organism>